<dbReference type="PANTHER" id="PTHR10293:SF72">
    <property type="entry name" value="MONOTHIOL GLUTAREDOXIN-S14, CHLOROPLASTIC"/>
    <property type="match status" value="1"/>
</dbReference>
<feature type="domain" description="Glutaredoxin" evidence="5">
    <location>
        <begin position="197"/>
        <end position="261"/>
    </location>
</feature>
<keyword evidence="3" id="KW-0175">Coiled coil</keyword>
<keyword evidence="1" id="KW-0001">2Fe-2S</keyword>
<evidence type="ECO:0000256" key="4">
    <source>
        <dbReference type="SAM" id="MobiDB-lite"/>
    </source>
</evidence>
<feature type="compositionally biased region" description="Polar residues" evidence="4">
    <location>
        <begin position="117"/>
        <end position="135"/>
    </location>
</feature>
<evidence type="ECO:0000313" key="6">
    <source>
        <dbReference type="EMBL" id="PFH35548.1"/>
    </source>
</evidence>
<dbReference type="STRING" id="94643.A0A2A9MAP2"/>
<dbReference type="InterPro" id="IPR002109">
    <property type="entry name" value="Glutaredoxin"/>
</dbReference>
<keyword evidence="7" id="KW-1185">Reference proteome</keyword>
<evidence type="ECO:0000313" key="7">
    <source>
        <dbReference type="Proteomes" id="UP000224006"/>
    </source>
</evidence>
<protein>
    <recommendedName>
        <fullName evidence="5">Glutaredoxin domain-containing protein</fullName>
    </recommendedName>
</protein>
<keyword evidence="1" id="KW-0408">Iron</keyword>
<keyword evidence="1" id="KW-0411">Iron-sulfur</keyword>
<dbReference type="AlphaFoldDB" id="A0A2A9MAP2"/>
<dbReference type="PROSITE" id="PS51354">
    <property type="entry name" value="GLUTAREDOXIN_2"/>
    <property type="match status" value="1"/>
</dbReference>
<feature type="region of interest" description="Disordered" evidence="4">
    <location>
        <begin position="66"/>
        <end position="89"/>
    </location>
</feature>
<dbReference type="RefSeq" id="XP_029219557.1">
    <property type="nucleotide sequence ID" value="XM_029363634.1"/>
</dbReference>
<comment type="caution">
    <text evidence="6">The sequence shown here is derived from an EMBL/GenBank/DDBJ whole genome shotgun (WGS) entry which is preliminary data.</text>
</comment>
<dbReference type="PANTHER" id="PTHR10293">
    <property type="entry name" value="GLUTAREDOXIN FAMILY MEMBER"/>
    <property type="match status" value="1"/>
</dbReference>
<evidence type="ECO:0000259" key="5">
    <source>
        <dbReference type="Pfam" id="PF00462"/>
    </source>
</evidence>
<dbReference type="OrthoDB" id="415696at2759"/>
<dbReference type="Pfam" id="PF00462">
    <property type="entry name" value="Glutaredoxin"/>
    <property type="match status" value="1"/>
</dbReference>
<dbReference type="EMBL" id="NWUJ01000004">
    <property type="protein sequence ID" value="PFH35548.1"/>
    <property type="molecule type" value="Genomic_DNA"/>
</dbReference>
<dbReference type="KEGG" id="bbes:BESB_051990"/>
<keyword evidence="1" id="KW-0479">Metal-binding</keyword>
<feature type="compositionally biased region" description="Polar residues" evidence="4">
    <location>
        <begin position="66"/>
        <end position="76"/>
    </location>
</feature>
<gene>
    <name evidence="6" type="ORF">BESB_051990</name>
</gene>
<evidence type="ECO:0000256" key="3">
    <source>
        <dbReference type="SAM" id="Coils"/>
    </source>
</evidence>
<dbReference type="Proteomes" id="UP000224006">
    <property type="component" value="Chromosome IV"/>
</dbReference>
<dbReference type="InterPro" id="IPR004480">
    <property type="entry name" value="Monothiol_GRX-rel"/>
</dbReference>
<evidence type="ECO:0000256" key="1">
    <source>
        <dbReference type="ARBA" id="ARBA00022714"/>
    </source>
</evidence>
<sequence>MNSSIVRLTREALGSPVAAALSVCSRLPSSFSQLNALSPAAQCRQQFGIPQRSIFACSRRRTVSAQKGIQPTSSGVRKQPVPPQSVGGRRFLGHLATRYTRTKSVCGGTSLMFIGTPSRSNGTVSAPEQSTSTDQKASRTVPPHGLACPTVWYASSQRTRLTRKRKHSTPHTPAPAACFVFQGLKKKLDDLVKSTAVVLFMKGSPQAPMCGFSARAVGILNSLEVEEYTFVDILQYPDVRAVAKKHFNWPTYPLLVVGGAVVGGVDIMEELNRAGELEDQLKKALTACREAESVSPAADTSTA</sequence>
<proteinExistence type="predicted"/>
<keyword evidence="2" id="KW-0676">Redox-active center</keyword>
<dbReference type="Gene3D" id="3.40.30.10">
    <property type="entry name" value="Glutaredoxin"/>
    <property type="match status" value="1"/>
</dbReference>
<dbReference type="GO" id="GO:0051537">
    <property type="term" value="F:2 iron, 2 sulfur cluster binding"/>
    <property type="evidence" value="ECO:0007669"/>
    <property type="project" value="UniProtKB-KW"/>
</dbReference>
<name>A0A2A9MAP2_BESBE</name>
<dbReference type="GeneID" id="40310128"/>
<dbReference type="SUPFAM" id="SSF52833">
    <property type="entry name" value="Thioredoxin-like"/>
    <property type="match status" value="1"/>
</dbReference>
<dbReference type="InterPro" id="IPR036249">
    <property type="entry name" value="Thioredoxin-like_sf"/>
</dbReference>
<feature type="coiled-coil region" evidence="3">
    <location>
        <begin position="267"/>
        <end position="294"/>
    </location>
</feature>
<organism evidence="6 7">
    <name type="scientific">Besnoitia besnoiti</name>
    <name type="common">Apicomplexan protozoan</name>
    <dbReference type="NCBI Taxonomy" id="94643"/>
    <lineage>
        <taxon>Eukaryota</taxon>
        <taxon>Sar</taxon>
        <taxon>Alveolata</taxon>
        <taxon>Apicomplexa</taxon>
        <taxon>Conoidasida</taxon>
        <taxon>Coccidia</taxon>
        <taxon>Eucoccidiorida</taxon>
        <taxon>Eimeriorina</taxon>
        <taxon>Sarcocystidae</taxon>
        <taxon>Besnoitia</taxon>
    </lineage>
</organism>
<evidence type="ECO:0000256" key="2">
    <source>
        <dbReference type="ARBA" id="ARBA00023284"/>
    </source>
</evidence>
<reference evidence="6 7" key="1">
    <citation type="submission" date="2017-09" db="EMBL/GenBank/DDBJ databases">
        <title>Genome sequencing of Besnoitia besnoiti strain Bb-Ger1.</title>
        <authorList>
            <person name="Schares G."/>
            <person name="Venepally P."/>
            <person name="Lorenzi H.A."/>
        </authorList>
    </citation>
    <scope>NUCLEOTIDE SEQUENCE [LARGE SCALE GENOMIC DNA]</scope>
    <source>
        <strain evidence="6 7">Bb-Ger1</strain>
    </source>
</reference>
<accession>A0A2A9MAP2</accession>
<feature type="region of interest" description="Disordered" evidence="4">
    <location>
        <begin position="117"/>
        <end position="142"/>
    </location>
</feature>
<dbReference type="VEuPathDB" id="ToxoDB:BESB_051990"/>